<evidence type="ECO:0000313" key="6">
    <source>
        <dbReference type="EMBL" id="MBC5754459.1"/>
    </source>
</evidence>
<dbReference type="InterPro" id="IPR029039">
    <property type="entry name" value="Flavoprotein-like_sf"/>
</dbReference>
<dbReference type="Pfam" id="PF12724">
    <property type="entry name" value="Flavodoxin_5"/>
    <property type="match status" value="1"/>
</dbReference>
<accession>A0ABR7ICF1</accession>
<dbReference type="Gene3D" id="3.30.70.20">
    <property type="match status" value="1"/>
</dbReference>
<dbReference type="PROSITE" id="PS00198">
    <property type="entry name" value="4FE4S_FER_1"/>
    <property type="match status" value="1"/>
</dbReference>
<evidence type="ECO:0000256" key="1">
    <source>
        <dbReference type="ARBA" id="ARBA00022485"/>
    </source>
</evidence>
<dbReference type="InterPro" id="IPR017896">
    <property type="entry name" value="4Fe4S_Fe-S-bd"/>
</dbReference>
<evidence type="ECO:0000313" key="7">
    <source>
        <dbReference type="Proteomes" id="UP000621540"/>
    </source>
</evidence>
<keyword evidence="7" id="KW-1185">Reference proteome</keyword>
<evidence type="ECO:0000256" key="3">
    <source>
        <dbReference type="ARBA" id="ARBA00023004"/>
    </source>
</evidence>
<dbReference type="Proteomes" id="UP000621540">
    <property type="component" value="Unassembled WGS sequence"/>
</dbReference>
<dbReference type="InterPro" id="IPR017900">
    <property type="entry name" value="4Fe4S_Fe_S_CS"/>
</dbReference>
<dbReference type="SUPFAM" id="SSF54862">
    <property type="entry name" value="4Fe-4S ferredoxins"/>
    <property type="match status" value="1"/>
</dbReference>
<protein>
    <submittedName>
        <fullName evidence="6">4Fe-4S binding protein</fullName>
    </submittedName>
</protein>
<name>A0ABR7ICF1_9FIRM</name>
<dbReference type="PANTHER" id="PTHR43687">
    <property type="entry name" value="ADENYLYLSULFATE REDUCTASE, BETA SUBUNIT"/>
    <property type="match status" value="1"/>
</dbReference>
<keyword evidence="3" id="KW-0408">Iron</keyword>
<dbReference type="Pfam" id="PF13237">
    <property type="entry name" value="Fer4_10"/>
    <property type="match status" value="1"/>
</dbReference>
<evidence type="ECO:0000259" key="5">
    <source>
        <dbReference type="PROSITE" id="PS51379"/>
    </source>
</evidence>
<comment type="caution">
    <text evidence="6">The sequence shown here is derived from an EMBL/GenBank/DDBJ whole genome shotgun (WGS) entry which is preliminary data.</text>
</comment>
<dbReference type="InterPro" id="IPR026816">
    <property type="entry name" value="Flavodoxin_dom"/>
</dbReference>
<dbReference type="PANTHER" id="PTHR43687:SF1">
    <property type="entry name" value="FERREDOXIN III"/>
    <property type="match status" value="1"/>
</dbReference>
<gene>
    <name evidence="6" type="ORF">H8Z76_10625</name>
</gene>
<dbReference type="SUPFAM" id="SSF52218">
    <property type="entry name" value="Flavoproteins"/>
    <property type="match status" value="1"/>
</dbReference>
<organism evidence="6 7">
    <name type="scientific">Roseburia yibonii</name>
    <dbReference type="NCBI Taxonomy" id="2763063"/>
    <lineage>
        <taxon>Bacteria</taxon>
        <taxon>Bacillati</taxon>
        <taxon>Bacillota</taxon>
        <taxon>Clostridia</taxon>
        <taxon>Lachnospirales</taxon>
        <taxon>Lachnospiraceae</taxon>
        <taxon>Roseburia</taxon>
    </lineage>
</organism>
<dbReference type="InterPro" id="IPR050572">
    <property type="entry name" value="Fe-S_Ferredoxin"/>
</dbReference>
<reference evidence="6 7" key="1">
    <citation type="submission" date="2020-08" db="EMBL/GenBank/DDBJ databases">
        <title>Genome public.</title>
        <authorList>
            <person name="Liu C."/>
            <person name="Sun Q."/>
        </authorList>
    </citation>
    <scope>NUCLEOTIDE SEQUENCE [LARGE SCALE GENOMIC DNA]</scope>
    <source>
        <strain evidence="6 7">BX0805</strain>
    </source>
</reference>
<evidence type="ECO:0000256" key="2">
    <source>
        <dbReference type="ARBA" id="ARBA00022723"/>
    </source>
</evidence>
<keyword evidence="4" id="KW-0411">Iron-sulfur</keyword>
<dbReference type="PROSITE" id="PS51379">
    <property type="entry name" value="4FE4S_FER_2"/>
    <property type="match status" value="2"/>
</dbReference>
<feature type="domain" description="4Fe-4S ferredoxin-type" evidence="5">
    <location>
        <begin position="182"/>
        <end position="211"/>
    </location>
</feature>
<evidence type="ECO:0000256" key="4">
    <source>
        <dbReference type="ARBA" id="ARBA00023014"/>
    </source>
</evidence>
<feature type="domain" description="4Fe-4S ferredoxin-type" evidence="5">
    <location>
        <begin position="216"/>
        <end position="239"/>
    </location>
</feature>
<proteinExistence type="predicted"/>
<dbReference type="EMBL" id="JACOQH010000008">
    <property type="protein sequence ID" value="MBC5754459.1"/>
    <property type="molecule type" value="Genomic_DNA"/>
</dbReference>
<sequence length="251" mass="27970">MLYFSGTGNTRYCVSLLSDSLGRKEIPCPIEKKEAVEVLRSHEALILAYPIQYSNLPDIVRVFIEQNRECWRGKQVFLMATMGLFSGDGTGVAARLLKKYGAVVTGGVHIRMPDSVADVKTLIKPEKENRQIVAAAGEKVRRTAERIKQGKMPRQGLGVFSHLLGLFGQRLYFWNAAQKYKNALKIDTKKCMGCGQCAACCPRENLFMNGKIPHQKGNCTMCYRCISACPAQAITLIGKEVVEQICIEKFL</sequence>
<dbReference type="InterPro" id="IPR047964">
    <property type="entry name" value="EFR1-like"/>
</dbReference>
<keyword evidence="2" id="KW-0479">Metal-binding</keyword>
<dbReference type="Gene3D" id="3.40.50.360">
    <property type="match status" value="1"/>
</dbReference>
<keyword evidence="1" id="KW-0004">4Fe-4S</keyword>
<dbReference type="NCBIfam" id="NF038196">
    <property type="entry name" value="ferrodoxin_EFR1"/>
    <property type="match status" value="1"/>
</dbReference>